<dbReference type="RefSeq" id="XP_038727587.1">
    <property type="nucleotide sequence ID" value="XM_038881660.1"/>
</dbReference>
<accession>A0A9P5I1G8</accession>
<protein>
    <submittedName>
        <fullName evidence="1">Uncharacterized protein</fullName>
    </submittedName>
</protein>
<reference evidence="1 2" key="1">
    <citation type="journal article" date="2020" name="Genome Biol. Evol.">
        <title>Comparative genomics of Sclerotiniaceae.</title>
        <authorList>
            <person name="Valero Jimenez C.A."/>
            <person name="Steentjes M."/>
            <person name="Scholten O.E."/>
            <person name="Van Kan J.A.L."/>
        </authorList>
    </citation>
    <scope>NUCLEOTIDE SEQUENCE [LARGE SCALE GENOMIC DNA]</scope>
    <source>
        <strain evidence="1 2">MUCL 94</strain>
    </source>
</reference>
<gene>
    <name evidence="1" type="ORF">EAE97_011145</name>
</gene>
<dbReference type="AlphaFoldDB" id="A0A9P5I1G8"/>
<dbReference type="GeneID" id="62154733"/>
<proteinExistence type="predicted"/>
<name>A0A9P5I1G8_9HELO</name>
<evidence type="ECO:0000313" key="1">
    <source>
        <dbReference type="EMBL" id="KAF7922403.1"/>
    </source>
</evidence>
<organism evidence="1 2">
    <name type="scientific">Botrytis byssoidea</name>
    <dbReference type="NCBI Taxonomy" id="139641"/>
    <lineage>
        <taxon>Eukaryota</taxon>
        <taxon>Fungi</taxon>
        <taxon>Dikarya</taxon>
        <taxon>Ascomycota</taxon>
        <taxon>Pezizomycotina</taxon>
        <taxon>Leotiomycetes</taxon>
        <taxon>Helotiales</taxon>
        <taxon>Sclerotiniaceae</taxon>
        <taxon>Botrytis</taxon>
    </lineage>
</organism>
<dbReference type="Proteomes" id="UP000710849">
    <property type="component" value="Unassembled WGS sequence"/>
</dbReference>
<dbReference type="EMBL" id="RCSW01000033">
    <property type="protein sequence ID" value="KAF7922403.1"/>
    <property type="molecule type" value="Genomic_DNA"/>
</dbReference>
<sequence>MHASIRMIRPSASERDQQKNSLLHFSLAKSGYSYVWQCLATSIWMDGWMSGYVEKAKASLDN</sequence>
<comment type="caution">
    <text evidence="1">The sequence shown here is derived from an EMBL/GenBank/DDBJ whole genome shotgun (WGS) entry which is preliminary data.</text>
</comment>
<keyword evidence="2" id="KW-1185">Reference proteome</keyword>
<evidence type="ECO:0000313" key="2">
    <source>
        <dbReference type="Proteomes" id="UP000710849"/>
    </source>
</evidence>